<proteinExistence type="inferred from homology"/>
<evidence type="ECO:0000256" key="4">
    <source>
        <dbReference type="ARBA" id="ARBA00022496"/>
    </source>
</evidence>
<dbReference type="InterPro" id="IPR012910">
    <property type="entry name" value="Plug_dom"/>
</dbReference>
<dbReference type="Pfam" id="PF00593">
    <property type="entry name" value="TonB_dep_Rec_b-barrel"/>
    <property type="match status" value="1"/>
</dbReference>
<protein>
    <submittedName>
        <fullName evidence="16">TonB-dependent receptor</fullName>
    </submittedName>
</protein>
<keyword evidence="6" id="KW-0408">Iron</keyword>
<organism evidence="16 17">
    <name type="scientific">Sphingosinicella xenopeptidilytica</name>
    <dbReference type="NCBI Taxonomy" id="364098"/>
    <lineage>
        <taxon>Bacteria</taxon>
        <taxon>Pseudomonadati</taxon>
        <taxon>Pseudomonadota</taxon>
        <taxon>Alphaproteobacteria</taxon>
        <taxon>Sphingomonadales</taxon>
        <taxon>Sphingosinicellaceae</taxon>
        <taxon>Sphingosinicella</taxon>
    </lineage>
</organism>
<evidence type="ECO:0000256" key="1">
    <source>
        <dbReference type="ARBA" id="ARBA00004571"/>
    </source>
</evidence>
<dbReference type="InterPro" id="IPR036942">
    <property type="entry name" value="Beta-barrel_TonB_sf"/>
</dbReference>
<dbReference type="PANTHER" id="PTHR32552:SF81">
    <property type="entry name" value="TONB-DEPENDENT OUTER MEMBRANE RECEPTOR"/>
    <property type="match status" value="1"/>
</dbReference>
<feature type="domain" description="TonB-dependent receptor plug" evidence="15">
    <location>
        <begin position="63"/>
        <end position="169"/>
    </location>
</feature>
<sequence>MHHHKIARKFPMPGSIAPTLICAFLVTTGLTSTTAFAQVETADDSYAQLQEIVVTAQRRSERLQDIPVAVSAFNAEALQASGVANLADLSHVAPSLQVSSTAGVYLPFLRGVGNNNGSLGNESSVATYIDDVYYTRLATAYLELGSIDRVEVLNGPQGTLFGRNSSGGAIQMFSKDPGRDAEVNATIGYANFDKISGQFYASTPLTDTLAWNITVAGSDQRDGWGKSLTTGEDANLGWFVTLRSKLVWEPTDRTGIKLVGFYAKSRSDIGSVQDFYEGTFGLNVVEGTVLTSLKNDKETFYDTRLDHRPDSSEEGYGGSLRIDQDVGFADIVSISAFRKSDGVYRTDLDYSGQPFYSADLGDQDDQITQEFQVKSKGDSKINWILGAYYLHWKAGYNPAVGYGDLFNLFVAPGAQLNFFSRQIVNSYSGFVQVTAPLGERTNLTVGGRYTHDRISGYGEQNYVIPGVGEVSAAAPGVPNPFSDKTKTNAFTYRVALDHRFTDDVMAYASVSRGFKAGAYNTLPLQTEAADPEKVQAYEIGLKTELLDRRIRLNGAAFWSDITSPQVLTTINTGTVSAVSLTNAEKARIRGAEASIEAIVSKGLTLRGAATYLDAEYTRFTNTPIFSGGLTPGSIITGPVLGDGSGNRMANVPEWRFDLGANYAVTTDIGEWVGDVSMSYTGSYPWTADNNLAAKSVTLVNASLTFTPTSLDWLTVSLWGKNLGNERYYLIGQESAGPAGTGGYPAAPAAPRTYGGSLSVKF</sequence>
<evidence type="ECO:0000256" key="12">
    <source>
        <dbReference type="RuleBase" id="RU003357"/>
    </source>
</evidence>
<dbReference type="CDD" id="cd01347">
    <property type="entry name" value="ligand_gated_channel"/>
    <property type="match status" value="1"/>
</dbReference>
<evidence type="ECO:0000256" key="11">
    <source>
        <dbReference type="PROSITE-ProRule" id="PRU01360"/>
    </source>
</evidence>
<feature type="signal peptide" evidence="13">
    <location>
        <begin position="1"/>
        <end position="37"/>
    </location>
</feature>
<dbReference type="PANTHER" id="PTHR32552">
    <property type="entry name" value="FERRICHROME IRON RECEPTOR-RELATED"/>
    <property type="match status" value="1"/>
</dbReference>
<name>A0ABW3C561_SPHXN</name>
<evidence type="ECO:0000256" key="9">
    <source>
        <dbReference type="ARBA" id="ARBA00023136"/>
    </source>
</evidence>
<evidence type="ECO:0000259" key="14">
    <source>
        <dbReference type="Pfam" id="PF00593"/>
    </source>
</evidence>
<evidence type="ECO:0000256" key="3">
    <source>
        <dbReference type="ARBA" id="ARBA00022452"/>
    </source>
</evidence>
<evidence type="ECO:0000256" key="7">
    <source>
        <dbReference type="ARBA" id="ARBA00023065"/>
    </source>
</evidence>
<keyword evidence="17" id="KW-1185">Reference proteome</keyword>
<keyword evidence="9 11" id="KW-0472">Membrane</keyword>
<accession>A0ABW3C561</accession>
<comment type="subcellular location">
    <subcellularLocation>
        <location evidence="1 11">Cell outer membrane</location>
        <topology evidence="1 11">Multi-pass membrane protein</topology>
    </subcellularLocation>
</comment>
<keyword evidence="2 11" id="KW-0813">Transport</keyword>
<evidence type="ECO:0000256" key="8">
    <source>
        <dbReference type="ARBA" id="ARBA00023077"/>
    </source>
</evidence>
<dbReference type="Gene3D" id="2.40.170.20">
    <property type="entry name" value="TonB-dependent receptor, beta-barrel domain"/>
    <property type="match status" value="1"/>
</dbReference>
<evidence type="ECO:0000256" key="10">
    <source>
        <dbReference type="ARBA" id="ARBA00023237"/>
    </source>
</evidence>
<dbReference type="RefSeq" id="WP_381490848.1">
    <property type="nucleotide sequence ID" value="NZ_JBHTIK010000005.1"/>
</dbReference>
<feature type="chain" id="PRO_5045103728" evidence="13">
    <location>
        <begin position="38"/>
        <end position="761"/>
    </location>
</feature>
<gene>
    <name evidence="16" type="ORF">ACFQ00_11900</name>
</gene>
<evidence type="ECO:0000259" key="15">
    <source>
        <dbReference type="Pfam" id="PF07715"/>
    </source>
</evidence>
<comment type="caution">
    <text evidence="16">The sequence shown here is derived from an EMBL/GenBank/DDBJ whole genome shotgun (WGS) entry which is preliminary data.</text>
</comment>
<evidence type="ECO:0000313" key="17">
    <source>
        <dbReference type="Proteomes" id="UP001597124"/>
    </source>
</evidence>
<keyword evidence="7" id="KW-0406">Ion transport</keyword>
<dbReference type="Pfam" id="PF07715">
    <property type="entry name" value="Plug"/>
    <property type="match status" value="1"/>
</dbReference>
<keyword evidence="16" id="KW-0675">Receptor</keyword>
<dbReference type="Proteomes" id="UP001597124">
    <property type="component" value="Unassembled WGS sequence"/>
</dbReference>
<dbReference type="InterPro" id="IPR039426">
    <property type="entry name" value="TonB-dep_rcpt-like"/>
</dbReference>
<evidence type="ECO:0000256" key="13">
    <source>
        <dbReference type="SAM" id="SignalP"/>
    </source>
</evidence>
<evidence type="ECO:0000313" key="16">
    <source>
        <dbReference type="EMBL" id="MFD0849030.1"/>
    </source>
</evidence>
<keyword evidence="5 11" id="KW-0812">Transmembrane</keyword>
<reference evidence="17" key="1">
    <citation type="journal article" date="2019" name="Int. J. Syst. Evol. Microbiol.">
        <title>The Global Catalogue of Microorganisms (GCM) 10K type strain sequencing project: providing services to taxonomists for standard genome sequencing and annotation.</title>
        <authorList>
            <consortium name="The Broad Institute Genomics Platform"/>
            <consortium name="The Broad Institute Genome Sequencing Center for Infectious Disease"/>
            <person name="Wu L."/>
            <person name="Ma J."/>
        </authorList>
    </citation>
    <scope>NUCLEOTIDE SEQUENCE [LARGE SCALE GENOMIC DNA]</scope>
    <source>
        <strain evidence="17">CCUG 52537</strain>
    </source>
</reference>
<dbReference type="EMBL" id="JBHTIK010000005">
    <property type="protein sequence ID" value="MFD0849030.1"/>
    <property type="molecule type" value="Genomic_DNA"/>
</dbReference>
<feature type="domain" description="TonB-dependent receptor-like beta-barrel" evidence="14">
    <location>
        <begin position="285"/>
        <end position="722"/>
    </location>
</feature>
<evidence type="ECO:0000256" key="5">
    <source>
        <dbReference type="ARBA" id="ARBA00022692"/>
    </source>
</evidence>
<evidence type="ECO:0000256" key="6">
    <source>
        <dbReference type="ARBA" id="ARBA00023004"/>
    </source>
</evidence>
<dbReference type="PROSITE" id="PS52016">
    <property type="entry name" value="TONB_DEPENDENT_REC_3"/>
    <property type="match status" value="1"/>
</dbReference>
<keyword evidence="3 11" id="KW-1134">Transmembrane beta strand</keyword>
<keyword evidence="8 12" id="KW-0798">TonB box</keyword>
<keyword evidence="4" id="KW-0410">Iron transport</keyword>
<dbReference type="SUPFAM" id="SSF56935">
    <property type="entry name" value="Porins"/>
    <property type="match status" value="1"/>
</dbReference>
<dbReference type="InterPro" id="IPR000531">
    <property type="entry name" value="Beta-barrel_TonB"/>
</dbReference>
<evidence type="ECO:0000256" key="2">
    <source>
        <dbReference type="ARBA" id="ARBA00022448"/>
    </source>
</evidence>
<comment type="similarity">
    <text evidence="11 12">Belongs to the TonB-dependent receptor family.</text>
</comment>
<keyword evidence="10 11" id="KW-0998">Cell outer membrane</keyword>
<keyword evidence="13" id="KW-0732">Signal</keyword>